<dbReference type="Gene3D" id="1.25.10.10">
    <property type="entry name" value="Leucine-rich Repeat Variant"/>
    <property type="match status" value="1"/>
</dbReference>
<dbReference type="Pfam" id="PF21547">
    <property type="entry name" value="TTI1"/>
    <property type="match status" value="1"/>
</dbReference>
<accession>A2E8T9</accession>
<dbReference type="Pfam" id="PF24181">
    <property type="entry name" value="TPR_TTI1_C"/>
    <property type="match status" value="1"/>
</dbReference>
<feature type="domain" description="TTI1 C-terminal TPR" evidence="1">
    <location>
        <begin position="595"/>
        <end position="684"/>
    </location>
</feature>
<proteinExistence type="predicted"/>
<dbReference type="InterPro" id="IPR016024">
    <property type="entry name" value="ARM-type_fold"/>
</dbReference>
<dbReference type="STRING" id="5722.A2E8T9"/>
<dbReference type="Proteomes" id="UP000001542">
    <property type="component" value="Unassembled WGS sequence"/>
</dbReference>
<reference evidence="2" key="2">
    <citation type="journal article" date="2007" name="Science">
        <title>Draft genome sequence of the sexually transmitted pathogen Trichomonas vaginalis.</title>
        <authorList>
            <person name="Carlton J.M."/>
            <person name="Hirt R.P."/>
            <person name="Silva J.C."/>
            <person name="Delcher A.L."/>
            <person name="Schatz M."/>
            <person name="Zhao Q."/>
            <person name="Wortman J.R."/>
            <person name="Bidwell S.L."/>
            <person name="Alsmark U.C.M."/>
            <person name="Besteiro S."/>
            <person name="Sicheritz-Ponten T."/>
            <person name="Noel C.J."/>
            <person name="Dacks J.B."/>
            <person name="Foster P.G."/>
            <person name="Simillion C."/>
            <person name="Van de Peer Y."/>
            <person name="Miranda-Saavedra D."/>
            <person name="Barton G.J."/>
            <person name="Westrop G.D."/>
            <person name="Mueller S."/>
            <person name="Dessi D."/>
            <person name="Fiori P.L."/>
            <person name="Ren Q."/>
            <person name="Paulsen I."/>
            <person name="Zhang H."/>
            <person name="Bastida-Corcuera F.D."/>
            <person name="Simoes-Barbosa A."/>
            <person name="Brown M.T."/>
            <person name="Hayes R.D."/>
            <person name="Mukherjee M."/>
            <person name="Okumura C.Y."/>
            <person name="Schneider R."/>
            <person name="Smith A.J."/>
            <person name="Vanacova S."/>
            <person name="Villalvazo M."/>
            <person name="Haas B.J."/>
            <person name="Pertea M."/>
            <person name="Feldblyum T.V."/>
            <person name="Utterback T.R."/>
            <person name="Shu C.L."/>
            <person name="Osoegawa K."/>
            <person name="de Jong P.J."/>
            <person name="Hrdy I."/>
            <person name="Horvathova L."/>
            <person name="Zubacova Z."/>
            <person name="Dolezal P."/>
            <person name="Malik S.B."/>
            <person name="Logsdon J.M. Jr."/>
            <person name="Henze K."/>
            <person name="Gupta A."/>
            <person name="Wang C.C."/>
            <person name="Dunne R.L."/>
            <person name="Upcroft J.A."/>
            <person name="Upcroft P."/>
            <person name="White O."/>
            <person name="Salzberg S.L."/>
            <person name="Tang P."/>
            <person name="Chiu C.-H."/>
            <person name="Lee Y.-S."/>
            <person name="Embley T.M."/>
            <person name="Coombs G.H."/>
            <person name="Mottram J.C."/>
            <person name="Tachezy J."/>
            <person name="Fraser-Liggett C.M."/>
            <person name="Johnson P.J."/>
        </authorList>
    </citation>
    <scope>NUCLEOTIDE SEQUENCE [LARGE SCALE GENOMIC DNA]</scope>
    <source>
        <strain evidence="2">G3</strain>
    </source>
</reference>
<dbReference type="OrthoDB" id="49511at2759"/>
<dbReference type="InterPro" id="IPR057567">
    <property type="entry name" value="TPR_TTI1_C"/>
</dbReference>
<dbReference type="InParanoid" id="A2E8T9"/>
<evidence type="ECO:0000313" key="3">
    <source>
        <dbReference type="Proteomes" id="UP000001542"/>
    </source>
</evidence>
<evidence type="ECO:0000313" key="2">
    <source>
        <dbReference type="EMBL" id="EAY10921.1"/>
    </source>
</evidence>
<dbReference type="VEuPathDB" id="TrichDB:TVAG_260060"/>
<dbReference type="InterPro" id="IPR052587">
    <property type="entry name" value="TELO2-interacting_protein_1"/>
</dbReference>
<protein>
    <recommendedName>
        <fullName evidence="1">TTI1 C-terminal TPR domain-containing protein</fullName>
    </recommendedName>
</protein>
<sequence length="818" mass="91847">MNWDLSSDLIGEIVDGIDSNRAVKEVIPLMSKLYEQFTNADETSKGYISLLFQNSILQFLDKENLSPTLIEKILIFMKDIFVAKLHIFFDKFTLVTILIQLLIRAREQKFELFEEIGNLALEVCNLSIPDKIQPNEAAYVVSESINYATKSTLIHGLNALILTNSCAHLMGPDVKMILPGISVAMTAVIQTKGTRHKILCEAMSILEFTWSNVKFTEQDAPKIGDLIKRILTVEMQHWKARISRVNLANTLITYQKEIMKQYISPCIRCLFAAVCDESLQVKQAVSPIIEQISGDIIISGEFEQCVIDLTRCAKLSDDLKRLNLLQTISGIILINKDKNNGFEDQILTSLSSLATALIFVSEIEISDKKYCEVDDGFLVHRRPFLSTSLLMNTFETIVINLPADSFVEVLIDILNQSKSSAPEVFYIFGLLKGLADERLIMDILEEPQWWNLKEDDKRSVLALELALEVTSQYCDTDVMQNMLARIIECMASPYPSVEQTAHVALKKIAKDGDIATLLMQNADYLTDRLMARLQFIDIHPEILTVFSAILTVEGDVSNLLSHIIPRIFEILDTKDNLQMPILRMLSRCAEKMPAVCDDIVDRCIHFILSPSLSQQTAALDAICVALPKISDEEKLLPMVHQMWGPSILILNSSVDNQTPAAASAVNIVKTALQVARSFVKQRVGEQLSLFSAVLIGCLRKLEGNIHNESAFAMAKNILDLFACSYDGEVIFVGRELEMFNLLLNCLPKKVNEVIRVMATNVLWNLFNSDKPFLLTLMMEVANKIPVSAKKTTYFKILPKDVVIYIGKLLDPPKPSVVN</sequence>
<dbReference type="RefSeq" id="XP_001323144.1">
    <property type="nucleotide sequence ID" value="XM_001323109.1"/>
</dbReference>
<dbReference type="PANTHER" id="PTHR18460">
    <property type="entry name" value="TEL2 INTERACTING PROTEIN 1 TTI1 FAMILY MEMBER"/>
    <property type="match status" value="1"/>
</dbReference>
<keyword evidence="3" id="KW-1185">Reference proteome</keyword>
<dbReference type="GO" id="GO:0005737">
    <property type="term" value="C:cytoplasm"/>
    <property type="evidence" value="ECO:0000318"/>
    <property type="project" value="GO_Central"/>
</dbReference>
<dbReference type="EMBL" id="DS113329">
    <property type="protein sequence ID" value="EAY10921.1"/>
    <property type="molecule type" value="Genomic_DNA"/>
</dbReference>
<evidence type="ECO:0000259" key="1">
    <source>
        <dbReference type="Pfam" id="PF24181"/>
    </source>
</evidence>
<dbReference type="AlphaFoldDB" id="A2E8T9"/>
<dbReference type="InterPro" id="IPR049362">
    <property type="entry name" value="TTI1_rpt"/>
</dbReference>
<dbReference type="VEuPathDB" id="TrichDB:TVAGG3_0926800"/>
<organism evidence="2 3">
    <name type="scientific">Trichomonas vaginalis (strain ATCC PRA-98 / G3)</name>
    <dbReference type="NCBI Taxonomy" id="412133"/>
    <lineage>
        <taxon>Eukaryota</taxon>
        <taxon>Metamonada</taxon>
        <taxon>Parabasalia</taxon>
        <taxon>Trichomonadida</taxon>
        <taxon>Trichomonadidae</taxon>
        <taxon>Trichomonas</taxon>
    </lineage>
</organism>
<dbReference type="SUPFAM" id="SSF48371">
    <property type="entry name" value="ARM repeat"/>
    <property type="match status" value="1"/>
</dbReference>
<gene>
    <name evidence="2" type="ORF">TVAG_260060</name>
</gene>
<dbReference type="InterPro" id="IPR011989">
    <property type="entry name" value="ARM-like"/>
</dbReference>
<reference evidence="2" key="1">
    <citation type="submission" date="2006-10" db="EMBL/GenBank/DDBJ databases">
        <authorList>
            <person name="Amadeo P."/>
            <person name="Zhao Q."/>
            <person name="Wortman J."/>
            <person name="Fraser-Liggett C."/>
            <person name="Carlton J."/>
        </authorList>
    </citation>
    <scope>NUCLEOTIDE SEQUENCE</scope>
    <source>
        <strain evidence="2">G3</strain>
    </source>
</reference>
<dbReference type="KEGG" id="tva:4768858"/>
<dbReference type="PANTHER" id="PTHR18460:SF3">
    <property type="entry name" value="TELO2-INTERACTING PROTEIN 1 HOMOLOG"/>
    <property type="match status" value="1"/>
</dbReference>
<name>A2E8T9_TRIV3</name>